<evidence type="ECO:0000259" key="13">
    <source>
        <dbReference type="PROSITE" id="PS51787"/>
    </source>
</evidence>
<organism evidence="15 16">
    <name type="scientific">Miscanthus lutarioriparius</name>
    <dbReference type="NCBI Taxonomy" id="422564"/>
    <lineage>
        <taxon>Eukaryota</taxon>
        <taxon>Viridiplantae</taxon>
        <taxon>Streptophyta</taxon>
        <taxon>Embryophyta</taxon>
        <taxon>Tracheophyta</taxon>
        <taxon>Spermatophyta</taxon>
        <taxon>Magnoliopsida</taxon>
        <taxon>Liliopsida</taxon>
        <taxon>Poales</taxon>
        <taxon>Poaceae</taxon>
        <taxon>PACMAD clade</taxon>
        <taxon>Panicoideae</taxon>
        <taxon>Andropogonodae</taxon>
        <taxon>Andropogoneae</taxon>
        <taxon>Saccharinae</taxon>
        <taxon>Miscanthus</taxon>
    </lineage>
</organism>
<dbReference type="InterPro" id="IPR004910">
    <property type="entry name" value="Yippee/Mis18/Cereblon"/>
</dbReference>
<comment type="subcellular location">
    <subcellularLocation>
        <location evidence="1">Nucleus</location>
    </subcellularLocation>
</comment>
<dbReference type="EMBL" id="CAJGYO010000006">
    <property type="protein sequence ID" value="CAD6236812.1"/>
    <property type="molecule type" value="Genomic_DNA"/>
</dbReference>
<keyword evidence="16" id="KW-1185">Reference proteome</keyword>
<dbReference type="InterPro" id="IPR034750">
    <property type="entry name" value="CULT"/>
</dbReference>
<feature type="domain" description="Lon N-terminal" evidence="13">
    <location>
        <begin position="98"/>
        <end position="449"/>
    </location>
</feature>
<name>A0A811P3R6_9POAL</name>
<keyword evidence="7" id="KW-0862">Zinc</keyword>
<evidence type="ECO:0000256" key="6">
    <source>
        <dbReference type="ARBA" id="ARBA00022786"/>
    </source>
</evidence>
<dbReference type="InterPro" id="IPR046336">
    <property type="entry name" value="Lon_prtase_N_sf"/>
</dbReference>
<dbReference type="FunFam" id="1.20.58.1480:FF:000007">
    <property type="entry name" value="Lon protease homolog"/>
    <property type="match status" value="1"/>
</dbReference>
<feature type="compositionally biased region" description="Polar residues" evidence="12">
    <location>
        <begin position="296"/>
        <end position="310"/>
    </location>
</feature>
<keyword evidence="6" id="KW-0833">Ubl conjugation pathway</keyword>
<dbReference type="Gene3D" id="2.170.150.20">
    <property type="entry name" value="Peptide methionine sulfoxide reductase"/>
    <property type="match status" value="1"/>
</dbReference>
<dbReference type="AlphaFoldDB" id="A0A811P3R6"/>
<evidence type="ECO:0000313" key="15">
    <source>
        <dbReference type="EMBL" id="CAD6236812.1"/>
    </source>
</evidence>
<comment type="caution">
    <text evidence="15">The sequence shown here is derived from an EMBL/GenBank/DDBJ whole genome shotgun (WGS) entry which is preliminary data.</text>
</comment>
<comment type="pathway">
    <text evidence="2">Protein modification; protein ubiquitination.</text>
</comment>
<dbReference type="PROSITE" id="PS51787">
    <property type="entry name" value="LON_N"/>
    <property type="match status" value="1"/>
</dbReference>
<dbReference type="Pfam" id="PF03226">
    <property type="entry name" value="Yippee-Mis18"/>
    <property type="match status" value="1"/>
</dbReference>
<keyword evidence="8" id="KW-0539">Nucleus</keyword>
<evidence type="ECO:0000256" key="7">
    <source>
        <dbReference type="ARBA" id="ARBA00022833"/>
    </source>
</evidence>
<dbReference type="SUPFAM" id="SSF88697">
    <property type="entry name" value="PUA domain-like"/>
    <property type="match status" value="2"/>
</dbReference>
<gene>
    <name evidence="15" type="ORF">NCGR_LOCUS24614</name>
</gene>
<dbReference type="InterPro" id="IPR015947">
    <property type="entry name" value="PUA-like_sf"/>
</dbReference>
<evidence type="ECO:0000259" key="14">
    <source>
        <dbReference type="PROSITE" id="PS51788"/>
    </source>
</evidence>
<comment type="subunit">
    <text evidence="11">Likely a component of a DCX (DDB1-CUL4-X-box) protein ligase complex. May interact with pic/DDB1.</text>
</comment>
<evidence type="ECO:0000256" key="12">
    <source>
        <dbReference type="SAM" id="MobiDB-lite"/>
    </source>
</evidence>
<comment type="similarity">
    <text evidence="3">Belongs to the CRBN family.</text>
</comment>
<reference evidence="15" key="1">
    <citation type="submission" date="2020-10" db="EMBL/GenBank/DDBJ databases">
        <authorList>
            <person name="Han B."/>
            <person name="Lu T."/>
            <person name="Zhao Q."/>
            <person name="Huang X."/>
            <person name="Zhao Y."/>
        </authorList>
    </citation>
    <scope>NUCLEOTIDE SEQUENCE</scope>
</reference>
<dbReference type="OrthoDB" id="267517at2759"/>
<evidence type="ECO:0000256" key="3">
    <source>
        <dbReference type="ARBA" id="ARBA00005293"/>
    </source>
</evidence>
<feature type="region of interest" description="Disordered" evidence="12">
    <location>
        <begin position="294"/>
        <end position="332"/>
    </location>
</feature>
<dbReference type="Proteomes" id="UP000604825">
    <property type="component" value="Unassembled WGS sequence"/>
</dbReference>
<sequence length="558" mass="63113">MAERDRILERERRQMEQILELDMEELQVEEVDDDGSSSSSDVDTFLRNAHGDGGINTSEELMVDTSTVSLQDDTYLEAKIDGARGKFAFLDGDRVLNLPTFYLQGVVLFPEASLHLRVFQPRLVEAIDKAINHVDAPCMIGVVYVYRHTNDGHYTIASVGTMAEIQKIQQLDDGSSCIFSHGQQRFRLMRHWLDVDGVPWGEVQIIEEDTPQRTPRDAFGQLAATNSFRQCASSIVPSLHASCSTQLDHVDSDMDRDSLSPTSTSSDYSVTDKRIYLLGSRSSGLVRCGIVDESSNEGQNSIPEQSCQSHESVKEIDGYGQPDKNTNTGDDDNLCFISSKSFQRARKKDTKQQKRYFATKNASQAPLSFWPRWAYEMYDSYSLSRRAADLWRQVILNPSMDDHVRKPNYLSFCIGSKLPISESLRQELLEIDGISYRLQREIQLLKAFNFIRCRNCLTRIARRSDMVVTSSDSPMSSHSKPHSSVKEIITVYSATGLALRGDPSKTHSWFPGYTWTIALCSACQSNIGWLFRADNKNLHPRSFWAIRTSQISDDTQSR</sequence>
<evidence type="ECO:0000256" key="2">
    <source>
        <dbReference type="ARBA" id="ARBA00004906"/>
    </source>
</evidence>
<dbReference type="SMART" id="SM00464">
    <property type="entry name" value="LON"/>
    <property type="match status" value="1"/>
</dbReference>
<comment type="function">
    <text evidence="10">Substrate recognition component of a DCX (DDB1-CUL4-X-box) E3 protein ligase complex that mediates the ubiquitination and subsequent proteasomal degradation of target proteins. Has an essential role in mediating growth by negatively regulating insulin signaling. It also has a role in maintaining presynaptic function in the neuromuscular junction synapses of third-instar larvae.</text>
</comment>
<dbReference type="CDD" id="cd15777">
    <property type="entry name" value="CRBN_C_like"/>
    <property type="match status" value="1"/>
</dbReference>
<dbReference type="GO" id="GO:0016567">
    <property type="term" value="P:protein ubiquitination"/>
    <property type="evidence" value="ECO:0007669"/>
    <property type="project" value="UniProtKB-UniPathway"/>
</dbReference>
<dbReference type="GO" id="GO:0005634">
    <property type="term" value="C:nucleus"/>
    <property type="evidence" value="ECO:0007669"/>
    <property type="project" value="UniProtKB-SubCell"/>
</dbReference>
<evidence type="ECO:0000313" key="16">
    <source>
        <dbReference type="Proteomes" id="UP000604825"/>
    </source>
</evidence>
<protein>
    <recommendedName>
        <fullName evidence="4">Protein cereblon</fullName>
    </recommendedName>
    <alternativeName>
        <fullName evidence="9">Protein ohgata</fullName>
    </alternativeName>
</protein>
<evidence type="ECO:0000256" key="1">
    <source>
        <dbReference type="ARBA" id="ARBA00004123"/>
    </source>
</evidence>
<keyword evidence="5" id="KW-0479">Metal-binding</keyword>
<dbReference type="PANTHER" id="PTHR46732">
    <property type="entry name" value="ATP-DEPENDENT PROTEASE LA (LON) DOMAIN PROTEIN"/>
    <property type="match status" value="1"/>
</dbReference>
<evidence type="ECO:0000256" key="5">
    <source>
        <dbReference type="ARBA" id="ARBA00022723"/>
    </source>
</evidence>
<evidence type="ECO:0000256" key="8">
    <source>
        <dbReference type="ARBA" id="ARBA00023242"/>
    </source>
</evidence>
<proteinExistence type="inferred from homology"/>
<evidence type="ECO:0000256" key="11">
    <source>
        <dbReference type="ARBA" id="ARBA00046796"/>
    </source>
</evidence>
<dbReference type="Gene3D" id="2.30.130.40">
    <property type="entry name" value="LON domain-like"/>
    <property type="match status" value="1"/>
</dbReference>
<dbReference type="InterPro" id="IPR003111">
    <property type="entry name" value="Lon_prtase_N"/>
</dbReference>
<dbReference type="GO" id="GO:0046872">
    <property type="term" value="F:metal ion binding"/>
    <property type="evidence" value="ECO:0007669"/>
    <property type="project" value="UniProtKB-KW"/>
</dbReference>
<dbReference type="PROSITE" id="PS51788">
    <property type="entry name" value="CULT"/>
    <property type="match status" value="1"/>
</dbReference>
<dbReference type="Gene3D" id="1.20.58.1480">
    <property type="match status" value="1"/>
</dbReference>
<dbReference type="PANTHER" id="PTHR46732:SF8">
    <property type="entry name" value="ATP-DEPENDENT PROTEASE LA (LON) DOMAIN PROTEIN"/>
    <property type="match status" value="1"/>
</dbReference>
<evidence type="ECO:0000256" key="4">
    <source>
        <dbReference type="ARBA" id="ARBA00014394"/>
    </source>
</evidence>
<evidence type="ECO:0000256" key="9">
    <source>
        <dbReference type="ARBA" id="ARBA00030079"/>
    </source>
</evidence>
<dbReference type="Pfam" id="PF02190">
    <property type="entry name" value="LON_substr_bdg"/>
    <property type="match status" value="1"/>
</dbReference>
<dbReference type="FunFam" id="2.170.150.20:FF:000005">
    <property type="entry name" value="Blast:Protein cereblon homolog"/>
    <property type="match status" value="1"/>
</dbReference>
<evidence type="ECO:0000256" key="10">
    <source>
        <dbReference type="ARBA" id="ARBA00046075"/>
    </source>
</evidence>
<dbReference type="UniPathway" id="UPA00143"/>
<feature type="domain" description="CULT" evidence="14">
    <location>
        <begin position="448"/>
        <end position="555"/>
    </location>
</feature>
<accession>A0A811P3R6</accession>